<dbReference type="SMART" id="SM00028">
    <property type="entry name" value="TPR"/>
    <property type="match status" value="5"/>
</dbReference>
<dbReference type="InterPro" id="IPR050498">
    <property type="entry name" value="Ycf3"/>
</dbReference>
<dbReference type="InterPro" id="IPR019734">
    <property type="entry name" value="TPR_rpt"/>
</dbReference>
<dbReference type="InterPro" id="IPR011990">
    <property type="entry name" value="TPR-like_helical_dom_sf"/>
</dbReference>
<dbReference type="GeneID" id="97547195"/>
<dbReference type="PANTHER" id="PTHR44858:SF1">
    <property type="entry name" value="UDP-N-ACETYLGLUCOSAMINE--PEPTIDE N-ACETYLGLUCOSAMINYLTRANSFERASE SPINDLY-RELATED"/>
    <property type="match status" value="1"/>
</dbReference>
<evidence type="ECO:0000256" key="2">
    <source>
        <dbReference type="ARBA" id="ARBA00022803"/>
    </source>
</evidence>
<dbReference type="Gene3D" id="1.25.40.10">
    <property type="entry name" value="Tetratricopeptide repeat domain"/>
    <property type="match status" value="2"/>
</dbReference>
<keyword evidence="1" id="KW-0677">Repeat</keyword>
<proteinExistence type="predicted"/>
<name>A0A2V2MTQ7_9EURY</name>
<evidence type="ECO:0000256" key="3">
    <source>
        <dbReference type="PROSITE-ProRule" id="PRU00339"/>
    </source>
</evidence>
<evidence type="ECO:0000313" key="4">
    <source>
        <dbReference type="EMBL" id="PWR69710.1"/>
    </source>
</evidence>
<protein>
    <submittedName>
        <fullName evidence="4">Uncharacterized protein</fullName>
    </submittedName>
</protein>
<dbReference type="Pfam" id="PF00515">
    <property type="entry name" value="TPR_1"/>
    <property type="match status" value="1"/>
</dbReference>
<dbReference type="RefSeq" id="WP_109970191.1">
    <property type="nucleotide sequence ID" value="NZ_CP176093.1"/>
</dbReference>
<keyword evidence="2 3" id="KW-0802">TPR repeat</keyword>
<feature type="repeat" description="TPR" evidence="3">
    <location>
        <begin position="203"/>
        <end position="236"/>
    </location>
</feature>
<gene>
    <name evidence="4" type="ORF">DK846_16960</name>
</gene>
<organism evidence="4 5">
    <name type="scientific">Methanospirillum lacunae</name>
    <dbReference type="NCBI Taxonomy" id="668570"/>
    <lineage>
        <taxon>Archaea</taxon>
        <taxon>Methanobacteriati</taxon>
        <taxon>Methanobacteriota</taxon>
        <taxon>Stenosarchaea group</taxon>
        <taxon>Methanomicrobia</taxon>
        <taxon>Methanomicrobiales</taxon>
        <taxon>Methanospirillaceae</taxon>
        <taxon>Methanospirillum</taxon>
    </lineage>
</organism>
<keyword evidence="5" id="KW-1185">Reference proteome</keyword>
<evidence type="ECO:0000256" key="1">
    <source>
        <dbReference type="ARBA" id="ARBA00022737"/>
    </source>
</evidence>
<dbReference type="PROSITE" id="PS50005">
    <property type="entry name" value="TPR"/>
    <property type="match status" value="2"/>
</dbReference>
<dbReference type="OrthoDB" id="117365at2157"/>
<dbReference type="AlphaFoldDB" id="A0A2V2MTQ7"/>
<dbReference type="EMBL" id="QGMY01000019">
    <property type="protein sequence ID" value="PWR69710.1"/>
    <property type="molecule type" value="Genomic_DNA"/>
</dbReference>
<dbReference type="Proteomes" id="UP000245657">
    <property type="component" value="Unassembled WGS sequence"/>
</dbReference>
<accession>A0A2V2MTQ7</accession>
<reference evidence="4 5" key="1">
    <citation type="submission" date="2018-05" db="EMBL/GenBank/DDBJ databases">
        <title>Draft genome of Methanospirillum lacunae Ki8-1.</title>
        <authorList>
            <person name="Dueholm M.S."/>
            <person name="Nielsen P.H."/>
            <person name="Bakmann L.F."/>
            <person name="Otzen D.E."/>
        </authorList>
    </citation>
    <scope>NUCLEOTIDE SEQUENCE [LARGE SCALE GENOMIC DNA]</scope>
    <source>
        <strain evidence="4 5">Ki8-1</strain>
    </source>
</reference>
<sequence>MERRWSRWILWLVFLLVVVGTALVVIPRAEGAGTDLFSSGDYAGALAAFEKELGETTGPAQAPVLNNIGTCYMALGKPDLAAGSYQKAVDLDPGYGRGWINLGVSQEKLGRPEEALTSYGRVSASGNKELTAEANVKKGTLLAGIGRYDEAIAAFEAAEGDAKGQVAVDMYTGIGGAKFMKNDITAAEMAFLNAIEADPSGAAMAYTNLGVIRIAQNRYAEAKSAFKTAISNDPQGKTKAAQYLKKLQGMGVVR</sequence>
<comment type="caution">
    <text evidence="4">The sequence shown here is derived from an EMBL/GenBank/DDBJ whole genome shotgun (WGS) entry which is preliminary data.</text>
</comment>
<dbReference type="PANTHER" id="PTHR44858">
    <property type="entry name" value="TETRATRICOPEPTIDE REPEAT PROTEIN 6"/>
    <property type="match status" value="1"/>
</dbReference>
<dbReference type="Pfam" id="PF13432">
    <property type="entry name" value="TPR_16"/>
    <property type="match status" value="2"/>
</dbReference>
<evidence type="ECO:0000313" key="5">
    <source>
        <dbReference type="Proteomes" id="UP000245657"/>
    </source>
</evidence>
<feature type="repeat" description="TPR" evidence="3">
    <location>
        <begin position="62"/>
        <end position="95"/>
    </location>
</feature>
<dbReference type="SUPFAM" id="SSF48452">
    <property type="entry name" value="TPR-like"/>
    <property type="match status" value="1"/>
</dbReference>